<dbReference type="PANTHER" id="PTHR12775">
    <property type="entry name" value="PROTEIN C20ORF43 HOMOLOG"/>
    <property type="match status" value="1"/>
</dbReference>
<evidence type="ECO:0000313" key="2">
    <source>
        <dbReference type="EMBL" id="PNG62102.1"/>
    </source>
</evidence>
<accession>A0A2J7WFD7</accession>
<gene>
    <name evidence="2" type="ORF">TSOC_015481</name>
</gene>
<feature type="non-terminal residue" evidence="2">
    <location>
        <position position="185"/>
    </location>
</feature>
<dbReference type="OrthoDB" id="247013at2759"/>
<evidence type="ECO:0008006" key="4">
    <source>
        <dbReference type="Google" id="ProtNLM"/>
    </source>
</evidence>
<reference evidence="2 3" key="1">
    <citation type="journal article" date="2017" name="Mol. Biol. Evol.">
        <title>The 4-celled Tetrabaena socialis nuclear genome reveals the essential components for genetic control of cell number at the origin of multicellularity in the volvocine lineage.</title>
        <authorList>
            <person name="Featherston J."/>
            <person name="Arakaki Y."/>
            <person name="Hanschen E.R."/>
            <person name="Ferris P.J."/>
            <person name="Michod R.E."/>
            <person name="Olson B.J.S.C."/>
            <person name="Nozaki H."/>
            <person name="Durand P.M."/>
        </authorList>
    </citation>
    <scope>NUCLEOTIDE SEQUENCE [LARGE SCALE GENOMIC DNA]</scope>
    <source>
        <strain evidence="2 3">NIES-571</strain>
    </source>
</reference>
<dbReference type="GO" id="GO:0005634">
    <property type="term" value="C:nucleus"/>
    <property type="evidence" value="ECO:0007669"/>
    <property type="project" value="TreeGrafter"/>
</dbReference>
<dbReference type="CDD" id="cd16653">
    <property type="entry name" value="RING-like_Rtf2"/>
    <property type="match status" value="1"/>
</dbReference>
<organism evidence="2 3">
    <name type="scientific">Tetrabaena socialis</name>
    <dbReference type="NCBI Taxonomy" id="47790"/>
    <lineage>
        <taxon>Eukaryota</taxon>
        <taxon>Viridiplantae</taxon>
        <taxon>Chlorophyta</taxon>
        <taxon>core chlorophytes</taxon>
        <taxon>Chlorophyceae</taxon>
        <taxon>CS clade</taxon>
        <taxon>Chlamydomonadales</taxon>
        <taxon>Tetrabaenaceae</taxon>
        <taxon>Tetrabaena</taxon>
    </lineage>
</organism>
<dbReference type="EMBL" id="PGGS01005730">
    <property type="protein sequence ID" value="PNG62102.1"/>
    <property type="molecule type" value="Genomic_DNA"/>
</dbReference>
<comment type="similarity">
    <text evidence="1">Belongs to the rtf2 family.</text>
</comment>
<dbReference type="AlphaFoldDB" id="A0A2J7WFD7"/>
<proteinExistence type="inferred from homology"/>
<dbReference type="Proteomes" id="UP000236333">
    <property type="component" value="Unassembled WGS sequence"/>
</dbReference>
<protein>
    <recommendedName>
        <fullName evidence="4">SP-RING-type domain-containing protein</fullName>
    </recommendedName>
</protein>
<dbReference type="InterPro" id="IPR027799">
    <property type="entry name" value="Rtf2_RING-finger"/>
</dbReference>
<comment type="caution">
    <text evidence="2">The sequence shown here is derived from an EMBL/GenBank/DDBJ whole genome shotgun (WGS) entry which is preliminary data.</text>
</comment>
<dbReference type="GO" id="GO:0006274">
    <property type="term" value="P:DNA replication termination"/>
    <property type="evidence" value="ECO:0007669"/>
    <property type="project" value="TreeGrafter"/>
</dbReference>
<feature type="non-terminal residue" evidence="2">
    <location>
        <position position="1"/>
    </location>
</feature>
<dbReference type="PANTHER" id="PTHR12775:SF0">
    <property type="entry name" value="REPLICATION TERMINATION FACTOR 2"/>
    <property type="match status" value="1"/>
</dbReference>
<dbReference type="Pfam" id="PF04641">
    <property type="entry name" value="Rtf2"/>
    <property type="match status" value="1"/>
</dbReference>
<evidence type="ECO:0000256" key="1">
    <source>
        <dbReference type="ARBA" id="ARBA00009885"/>
    </source>
</evidence>
<sequence length="185" mass="17864">SQPLAPPIVACGLGRLYNKEALLCFLLARRQSNSTATTAASTASTSSAAASSPEAALLYANQLRVAAGGLDHITSIKDLLVVQLQPAPPEAAAGAGPSSSTSSSSAAAAAAATAGGGGGGEGGGGFVCPLTLLPCERHPCSALRPCGHVVSDRALANLPKGEAAACPVCGAAASGPPLPINAGRE</sequence>
<keyword evidence="3" id="KW-1185">Reference proteome</keyword>
<dbReference type="InterPro" id="IPR006735">
    <property type="entry name" value="Rtf2"/>
</dbReference>
<name>A0A2J7WFD7_9CHLO</name>
<evidence type="ECO:0000313" key="3">
    <source>
        <dbReference type="Proteomes" id="UP000236333"/>
    </source>
</evidence>